<keyword evidence="7 11" id="KW-1133">Transmembrane helix</keyword>
<keyword evidence="13" id="KW-1185">Reference proteome</keyword>
<feature type="compositionally biased region" description="Low complexity" evidence="10">
    <location>
        <begin position="527"/>
        <end position="540"/>
    </location>
</feature>
<dbReference type="Gene3D" id="1.20.1730.10">
    <property type="entry name" value="Sodium/glucose cotransporter"/>
    <property type="match status" value="1"/>
</dbReference>
<feature type="transmembrane region" description="Helical" evidence="11">
    <location>
        <begin position="454"/>
        <end position="472"/>
    </location>
</feature>
<name>A0ABW7C4V2_9ACTN</name>
<dbReference type="PROSITE" id="PS50283">
    <property type="entry name" value="NA_SOLUT_SYMP_3"/>
    <property type="match status" value="1"/>
</dbReference>
<evidence type="ECO:0000256" key="2">
    <source>
        <dbReference type="ARBA" id="ARBA00006434"/>
    </source>
</evidence>
<keyword evidence="3" id="KW-0813">Transport</keyword>
<comment type="caution">
    <text evidence="12">The sequence shown here is derived from an EMBL/GenBank/DDBJ whole genome shotgun (WGS) entry which is preliminary data.</text>
</comment>
<feature type="transmembrane region" description="Helical" evidence="11">
    <location>
        <begin position="202"/>
        <end position="220"/>
    </location>
</feature>
<comment type="similarity">
    <text evidence="2 9">Belongs to the sodium:solute symporter (SSF) (TC 2.A.21) family.</text>
</comment>
<sequence>MTTHLLSVGAPDLIGTAARGAVISAFLVFIGLCLLWVFTLATQDDDPERLYVAGRSLPPVFNGVAMAGEQITVVILVSLPGAIALFGYDGVSTAVDSALALGVFLLLAPRIRATRRYTLGELFSLRAEGPGVRIAGAVVTLCIAVPLLMVQLRAGGITTALLIGMPSERAQVVCTVLMGFLVTCFAGVADLRGTSFVQVAKVPVALVTLAAVTVLALRFFDWSPGSLLSAALDKSVSPGGYLSPGLWEHSAGGGPLGTLSDHIVVILGTAMMPHLLLRVSAGRDVPAARRSLSVAVGLTGLFYLLLITTGFAAAAVVGSGRIGAVDAKGQGAPILLASEVLPHHSTGRVVLITLVACVAFLAVLTAVASVTFAAAVSVTRDLPGRKGRARIGIGEPAVLRLAVVALCVASLLLTTAVHRYPIEFLLAFSLGLAATCVFPAVVYSFFWTGFNRRGLLWLVYGGLSLCTLLTLASPAVSGTRYALLPEQDFNLFPLHTPGLISVPAAFLLGWLGSTRPWERTTHRRHTAPGPASARSAPAARVDSGKDAVSG</sequence>
<evidence type="ECO:0000256" key="6">
    <source>
        <dbReference type="ARBA" id="ARBA00022847"/>
    </source>
</evidence>
<accession>A0ABW7C4V2</accession>
<dbReference type="PANTHER" id="PTHR48086">
    <property type="entry name" value="SODIUM/PROLINE SYMPORTER-RELATED"/>
    <property type="match status" value="1"/>
</dbReference>
<dbReference type="InterPro" id="IPR001734">
    <property type="entry name" value="Na/solute_symporter"/>
</dbReference>
<evidence type="ECO:0000256" key="9">
    <source>
        <dbReference type="RuleBase" id="RU362091"/>
    </source>
</evidence>
<feature type="transmembrane region" description="Helical" evidence="11">
    <location>
        <begin position="94"/>
        <end position="111"/>
    </location>
</feature>
<feature type="transmembrane region" description="Helical" evidence="11">
    <location>
        <begin position="170"/>
        <end position="190"/>
    </location>
</feature>
<evidence type="ECO:0000256" key="10">
    <source>
        <dbReference type="SAM" id="MobiDB-lite"/>
    </source>
</evidence>
<dbReference type="InterPro" id="IPR050277">
    <property type="entry name" value="Sodium:Solute_Symporter"/>
</dbReference>
<feature type="transmembrane region" description="Helical" evidence="11">
    <location>
        <begin position="262"/>
        <end position="280"/>
    </location>
</feature>
<evidence type="ECO:0000313" key="13">
    <source>
        <dbReference type="Proteomes" id="UP001604282"/>
    </source>
</evidence>
<evidence type="ECO:0000256" key="11">
    <source>
        <dbReference type="SAM" id="Phobius"/>
    </source>
</evidence>
<evidence type="ECO:0000256" key="8">
    <source>
        <dbReference type="ARBA" id="ARBA00023136"/>
    </source>
</evidence>
<keyword evidence="8 11" id="KW-0472">Membrane</keyword>
<feature type="transmembrane region" description="Helical" evidence="11">
    <location>
        <begin position="132"/>
        <end position="150"/>
    </location>
</feature>
<keyword evidence="5 11" id="KW-0812">Transmembrane</keyword>
<dbReference type="RefSeq" id="WP_229883923.1">
    <property type="nucleotide sequence ID" value="NZ_BMVV01000035.1"/>
</dbReference>
<keyword evidence="6" id="KW-0769">Symport</keyword>
<feature type="transmembrane region" description="Helical" evidence="11">
    <location>
        <begin position="492"/>
        <end position="513"/>
    </location>
</feature>
<keyword evidence="4" id="KW-1003">Cell membrane</keyword>
<dbReference type="InterPro" id="IPR038377">
    <property type="entry name" value="Na/Glc_symporter_sf"/>
</dbReference>
<dbReference type="EMBL" id="JBICZW010000041">
    <property type="protein sequence ID" value="MFG3194147.1"/>
    <property type="molecule type" value="Genomic_DNA"/>
</dbReference>
<dbReference type="PANTHER" id="PTHR48086:SF6">
    <property type="entry name" value="CATION_ACETATE SYMPORTER ACTP"/>
    <property type="match status" value="1"/>
</dbReference>
<evidence type="ECO:0000313" key="12">
    <source>
        <dbReference type="EMBL" id="MFG3194147.1"/>
    </source>
</evidence>
<gene>
    <name evidence="12" type="ORF">ACGFYS_35110</name>
</gene>
<feature type="transmembrane region" description="Helical" evidence="11">
    <location>
        <begin position="424"/>
        <end position="447"/>
    </location>
</feature>
<dbReference type="Pfam" id="PF00474">
    <property type="entry name" value="SSF"/>
    <property type="match status" value="1"/>
</dbReference>
<organism evidence="12 13">
    <name type="scientific">Streptomyces omiyaensis</name>
    <dbReference type="NCBI Taxonomy" id="68247"/>
    <lineage>
        <taxon>Bacteria</taxon>
        <taxon>Bacillati</taxon>
        <taxon>Actinomycetota</taxon>
        <taxon>Actinomycetes</taxon>
        <taxon>Kitasatosporales</taxon>
        <taxon>Streptomycetaceae</taxon>
        <taxon>Streptomyces</taxon>
    </lineage>
</organism>
<evidence type="ECO:0000256" key="5">
    <source>
        <dbReference type="ARBA" id="ARBA00022692"/>
    </source>
</evidence>
<evidence type="ECO:0000256" key="7">
    <source>
        <dbReference type="ARBA" id="ARBA00022989"/>
    </source>
</evidence>
<protein>
    <submittedName>
        <fullName evidence="12">Transporter</fullName>
    </submittedName>
</protein>
<proteinExistence type="inferred from homology"/>
<reference evidence="12 13" key="1">
    <citation type="submission" date="2024-10" db="EMBL/GenBank/DDBJ databases">
        <title>The Natural Products Discovery Center: Release of the First 8490 Sequenced Strains for Exploring Actinobacteria Biosynthetic Diversity.</title>
        <authorList>
            <person name="Kalkreuter E."/>
            <person name="Kautsar S.A."/>
            <person name="Yang D."/>
            <person name="Bader C.D."/>
            <person name="Teijaro C.N."/>
            <person name="Fluegel L."/>
            <person name="Davis C.M."/>
            <person name="Simpson J.R."/>
            <person name="Lauterbach L."/>
            <person name="Steele A.D."/>
            <person name="Gui C."/>
            <person name="Meng S."/>
            <person name="Li G."/>
            <person name="Viehrig K."/>
            <person name="Ye F."/>
            <person name="Su P."/>
            <person name="Kiefer A.F."/>
            <person name="Nichols A."/>
            <person name="Cepeda A.J."/>
            <person name="Yan W."/>
            <person name="Fan B."/>
            <person name="Jiang Y."/>
            <person name="Adhikari A."/>
            <person name="Zheng C.-J."/>
            <person name="Schuster L."/>
            <person name="Cowan T.M."/>
            <person name="Smanski M.J."/>
            <person name="Chevrette M.G."/>
            <person name="De Carvalho L.P.S."/>
            <person name="Shen B."/>
        </authorList>
    </citation>
    <scope>NUCLEOTIDE SEQUENCE [LARGE SCALE GENOMIC DNA]</scope>
    <source>
        <strain evidence="12 13">NPDC048229</strain>
    </source>
</reference>
<feature type="transmembrane region" description="Helical" evidence="11">
    <location>
        <begin position="20"/>
        <end position="42"/>
    </location>
</feature>
<feature type="region of interest" description="Disordered" evidence="10">
    <location>
        <begin position="519"/>
        <end position="550"/>
    </location>
</feature>
<comment type="subcellular location">
    <subcellularLocation>
        <location evidence="1">Cell membrane</location>
        <topology evidence="1">Multi-pass membrane protein</topology>
    </subcellularLocation>
</comment>
<feature type="transmembrane region" description="Helical" evidence="11">
    <location>
        <begin position="397"/>
        <end position="418"/>
    </location>
</feature>
<feature type="transmembrane region" description="Helical" evidence="11">
    <location>
        <begin position="63"/>
        <end position="88"/>
    </location>
</feature>
<evidence type="ECO:0000256" key="3">
    <source>
        <dbReference type="ARBA" id="ARBA00022448"/>
    </source>
</evidence>
<evidence type="ECO:0000256" key="1">
    <source>
        <dbReference type="ARBA" id="ARBA00004651"/>
    </source>
</evidence>
<feature type="transmembrane region" description="Helical" evidence="11">
    <location>
        <begin position="349"/>
        <end position="376"/>
    </location>
</feature>
<feature type="transmembrane region" description="Helical" evidence="11">
    <location>
        <begin position="292"/>
        <end position="317"/>
    </location>
</feature>
<dbReference type="Proteomes" id="UP001604282">
    <property type="component" value="Unassembled WGS sequence"/>
</dbReference>
<evidence type="ECO:0000256" key="4">
    <source>
        <dbReference type="ARBA" id="ARBA00022475"/>
    </source>
</evidence>